<dbReference type="HOGENOM" id="CLU_433446_0_0_1"/>
<organism evidence="6 7">
    <name type="scientific">Cochliobolus carbonum (strain 26-R-13)</name>
    <name type="common">Maize leaf spot fungus</name>
    <name type="synonym">Bipolaris zeicola</name>
    <dbReference type="NCBI Taxonomy" id="930089"/>
    <lineage>
        <taxon>Eukaryota</taxon>
        <taxon>Fungi</taxon>
        <taxon>Dikarya</taxon>
        <taxon>Ascomycota</taxon>
        <taxon>Pezizomycotina</taxon>
        <taxon>Dothideomycetes</taxon>
        <taxon>Pleosporomycetidae</taxon>
        <taxon>Pleosporales</taxon>
        <taxon>Pleosporineae</taxon>
        <taxon>Pleosporaceae</taxon>
        <taxon>Bipolaris</taxon>
    </lineage>
</organism>
<evidence type="ECO:0000256" key="5">
    <source>
        <dbReference type="SAM" id="MobiDB-lite"/>
    </source>
</evidence>
<feature type="region of interest" description="Disordered" evidence="5">
    <location>
        <begin position="1"/>
        <end position="45"/>
    </location>
</feature>
<reference evidence="6 7" key="1">
    <citation type="journal article" date="2013" name="PLoS Genet.">
        <title>Comparative genome structure, secondary metabolite, and effector coding capacity across Cochliobolus pathogens.</title>
        <authorList>
            <person name="Condon B.J."/>
            <person name="Leng Y."/>
            <person name="Wu D."/>
            <person name="Bushley K.E."/>
            <person name="Ohm R.A."/>
            <person name="Otillar R."/>
            <person name="Martin J."/>
            <person name="Schackwitz W."/>
            <person name="Grimwood J."/>
            <person name="MohdZainudin N."/>
            <person name="Xue C."/>
            <person name="Wang R."/>
            <person name="Manning V.A."/>
            <person name="Dhillon B."/>
            <person name="Tu Z.J."/>
            <person name="Steffenson B.J."/>
            <person name="Salamov A."/>
            <person name="Sun H."/>
            <person name="Lowry S."/>
            <person name="LaButti K."/>
            <person name="Han J."/>
            <person name="Copeland A."/>
            <person name="Lindquist E."/>
            <person name="Barry K."/>
            <person name="Schmutz J."/>
            <person name="Baker S.E."/>
            <person name="Ciuffetti L.M."/>
            <person name="Grigoriev I.V."/>
            <person name="Zhong S."/>
            <person name="Turgeon B.G."/>
        </authorList>
    </citation>
    <scope>NUCLEOTIDE SEQUENCE [LARGE SCALE GENOMIC DNA]</scope>
    <source>
        <strain evidence="6 7">26-R-13</strain>
    </source>
</reference>
<keyword evidence="7" id="KW-1185">Reference proteome</keyword>
<dbReference type="Proteomes" id="UP000053841">
    <property type="component" value="Unassembled WGS sequence"/>
</dbReference>
<feature type="compositionally biased region" description="Polar residues" evidence="5">
    <location>
        <begin position="31"/>
        <end position="45"/>
    </location>
</feature>
<dbReference type="GO" id="GO:0005634">
    <property type="term" value="C:nucleus"/>
    <property type="evidence" value="ECO:0007669"/>
    <property type="project" value="UniProtKB-SubCell"/>
</dbReference>
<evidence type="ECO:0000256" key="1">
    <source>
        <dbReference type="ARBA" id="ARBA00004123"/>
    </source>
</evidence>
<dbReference type="STRING" id="930089.W6XXP1"/>
<dbReference type="AlphaFoldDB" id="W6XXP1"/>
<evidence type="ECO:0000313" key="7">
    <source>
        <dbReference type="Proteomes" id="UP000053841"/>
    </source>
</evidence>
<dbReference type="PANTHER" id="PTHR46910:SF3">
    <property type="entry name" value="HALOTOLERANCE PROTEIN 9-RELATED"/>
    <property type="match status" value="1"/>
</dbReference>
<dbReference type="EMBL" id="KI964916">
    <property type="protein sequence ID" value="EUC27509.1"/>
    <property type="molecule type" value="Genomic_DNA"/>
</dbReference>
<name>W6XXP1_COCC2</name>
<keyword evidence="4" id="KW-0539">Nucleus</keyword>
<dbReference type="GO" id="GO:0003700">
    <property type="term" value="F:DNA-binding transcription factor activity"/>
    <property type="evidence" value="ECO:0007669"/>
    <property type="project" value="InterPro"/>
</dbReference>
<dbReference type="KEGG" id="bze:COCCADRAFT_41782"/>
<dbReference type="PANTHER" id="PTHR46910">
    <property type="entry name" value="TRANSCRIPTION FACTOR PDR1"/>
    <property type="match status" value="1"/>
</dbReference>
<accession>W6XXP1</accession>
<keyword evidence="3" id="KW-0238">DNA-binding</keyword>
<sequence length="635" mass="70729">MDTILAYTESNRSTRNMIPNGKADNTRRQTKTSPNAGALSSSQGLGRTDFFSENFSETSIPDLYWDDLADVPVSEDPMALFNWHQWGDTVDEPISAPSPSFELLGSTKGHEGTKGHEDTRCEGLDTDPHLHDDTHYYCSANNLSGGCIVSASAAITEKTPYFDHVRSSLYCWVLESMKKSHENENTRIIEALQGLLAANSLTTNNCSSKELDIISVLTDLRSERSFGKELFHKRIEACFAELDSNIGIFLDLATVDALVDQVLFYPLVSNPTCIALFFSVLAIGSRRLDLSHGTGTIKGATIGFFRIALRMRPHPYDETSLLTLQTYFSYTIGANSTSSLMADATSGLQTLRLHSCSAIDKLSSDCLEQARIKRVFWAIYSMEKPYCLQEGLLPLIHSEYADHNISASQGSPCKGDWLNVNIRYAEICSAILQQLHTQRQSRKNYSCCFRGVDCEHNSASAVSRLEATLTTWKNDFFFDFRLDNLSALPCDERRHRLTYISKYHFAVVAIHSLPETENTDMSKERRCKSAREILNMSAHISWADLCDNWSLCSVTSLATCILVAGTIEKASVVKAQRNIAATTGIRSNEHSYKSGIETDISYIVQAGVTRGLVLILRLGNNQFDRPIDSRTPIND</sequence>
<dbReference type="GO" id="GO:0003677">
    <property type="term" value="F:DNA binding"/>
    <property type="evidence" value="ECO:0007669"/>
    <property type="project" value="UniProtKB-KW"/>
</dbReference>
<dbReference type="InterPro" id="IPR050987">
    <property type="entry name" value="AtrR-like"/>
</dbReference>
<gene>
    <name evidence="6" type="ORF">COCCADRAFT_41782</name>
</gene>
<dbReference type="GO" id="GO:0008270">
    <property type="term" value="F:zinc ion binding"/>
    <property type="evidence" value="ECO:0007669"/>
    <property type="project" value="InterPro"/>
</dbReference>
<keyword evidence="2" id="KW-0479">Metal-binding</keyword>
<dbReference type="GeneID" id="19149558"/>
<dbReference type="GO" id="GO:0006351">
    <property type="term" value="P:DNA-templated transcription"/>
    <property type="evidence" value="ECO:0007669"/>
    <property type="project" value="InterPro"/>
</dbReference>
<dbReference type="RefSeq" id="XP_007718185.1">
    <property type="nucleotide sequence ID" value="XM_007719995.1"/>
</dbReference>
<dbReference type="OrthoDB" id="3690571at2759"/>
<evidence type="ECO:0000256" key="3">
    <source>
        <dbReference type="ARBA" id="ARBA00023125"/>
    </source>
</evidence>
<feature type="compositionally biased region" description="Polar residues" evidence="5">
    <location>
        <begin position="8"/>
        <end position="17"/>
    </location>
</feature>
<dbReference type="eggNOG" id="ENOG502SN41">
    <property type="taxonomic scope" value="Eukaryota"/>
</dbReference>
<evidence type="ECO:0000256" key="4">
    <source>
        <dbReference type="ARBA" id="ARBA00023242"/>
    </source>
</evidence>
<evidence type="ECO:0000313" key="6">
    <source>
        <dbReference type="EMBL" id="EUC27509.1"/>
    </source>
</evidence>
<protein>
    <submittedName>
        <fullName evidence="6">Uncharacterized protein</fullName>
    </submittedName>
</protein>
<dbReference type="CDD" id="cd12148">
    <property type="entry name" value="fungal_TF_MHR"/>
    <property type="match status" value="1"/>
</dbReference>
<proteinExistence type="predicted"/>
<evidence type="ECO:0000256" key="2">
    <source>
        <dbReference type="ARBA" id="ARBA00022723"/>
    </source>
</evidence>
<comment type="subcellular location">
    <subcellularLocation>
        <location evidence="1">Nucleus</location>
    </subcellularLocation>
</comment>